<dbReference type="InterPro" id="IPR029056">
    <property type="entry name" value="Ribokinase-like"/>
</dbReference>
<sequence>MSNKYVTFGEIMLRLRSNERERLFQKPELEATFGGGEANVAVSLSIFGEDAEFVSALPDNAVGEAAERELMKYGVKTCHINKVKGSRLGIYYLETGANQRPSLVVYDRANSAIAEAKASDFNFSEIMKGATWFHTTGITPAISQGAADSALEAMKEAKKAGATVSIDLNYRKKLWNYGKKAPEVMRELAKYADVLIANEEDIQKCLGIKADSDVTKGELNTKVYEDLCAEVRKQFPNVKYIAVTLRESKSADYNGWSAALSTPEGFYLSRHYDITNIVDRVGGGDSFAAGIIYALSHYEDKQYCINFAVASSCLKHSISGDFNLTRLGEVEALCKGDGSGRVQR</sequence>
<dbReference type="EMBL" id="DXHU01000015">
    <property type="protein sequence ID" value="HIV98876.1"/>
    <property type="molecule type" value="Genomic_DNA"/>
</dbReference>
<dbReference type="PANTHER" id="PTHR43320:SF2">
    <property type="entry name" value="2-DEHYDRO-3-DEOXYGLUCONOKINASE_2-DEHYDRO-3-DEOXYGALACTONOKINASE"/>
    <property type="match status" value="1"/>
</dbReference>
<gene>
    <name evidence="5" type="ORF">IAB12_03725</name>
</gene>
<name>A0A9D1PUJ2_9SPIO</name>
<dbReference type="PANTHER" id="PTHR43320">
    <property type="entry name" value="SUGAR KINASE"/>
    <property type="match status" value="1"/>
</dbReference>
<dbReference type="Pfam" id="PF00294">
    <property type="entry name" value="PfkB"/>
    <property type="match status" value="1"/>
</dbReference>
<dbReference type="CDD" id="cd01166">
    <property type="entry name" value="KdgK"/>
    <property type="match status" value="1"/>
</dbReference>
<evidence type="ECO:0000256" key="2">
    <source>
        <dbReference type="ARBA" id="ARBA00022679"/>
    </source>
</evidence>
<evidence type="ECO:0000256" key="1">
    <source>
        <dbReference type="ARBA" id="ARBA00010688"/>
    </source>
</evidence>
<evidence type="ECO:0000259" key="4">
    <source>
        <dbReference type="Pfam" id="PF00294"/>
    </source>
</evidence>
<evidence type="ECO:0000256" key="3">
    <source>
        <dbReference type="ARBA" id="ARBA00022777"/>
    </source>
</evidence>
<feature type="domain" description="Carbohydrate kinase PfkB" evidence="4">
    <location>
        <begin position="4"/>
        <end position="315"/>
    </location>
</feature>
<dbReference type="AlphaFoldDB" id="A0A9D1PUJ2"/>
<keyword evidence="3 5" id="KW-0418">Kinase</keyword>
<accession>A0A9D1PUJ2</accession>
<dbReference type="SUPFAM" id="SSF53613">
    <property type="entry name" value="Ribokinase-like"/>
    <property type="match status" value="1"/>
</dbReference>
<dbReference type="InterPro" id="IPR011611">
    <property type="entry name" value="PfkB_dom"/>
</dbReference>
<evidence type="ECO:0000313" key="6">
    <source>
        <dbReference type="Proteomes" id="UP000823936"/>
    </source>
</evidence>
<reference evidence="5" key="2">
    <citation type="submission" date="2021-04" db="EMBL/GenBank/DDBJ databases">
        <authorList>
            <person name="Gilroy R."/>
        </authorList>
    </citation>
    <scope>NUCLEOTIDE SEQUENCE</scope>
    <source>
        <strain evidence="5">Gambia11-129</strain>
    </source>
</reference>
<dbReference type="Proteomes" id="UP000823936">
    <property type="component" value="Unassembled WGS sequence"/>
</dbReference>
<dbReference type="InterPro" id="IPR052700">
    <property type="entry name" value="Carb_kinase_PfkB-like"/>
</dbReference>
<protein>
    <submittedName>
        <fullName evidence="5">Sugar kinase</fullName>
    </submittedName>
</protein>
<proteinExistence type="inferred from homology"/>
<reference evidence="5" key="1">
    <citation type="journal article" date="2021" name="PeerJ">
        <title>Extensive microbial diversity within the chicken gut microbiome revealed by metagenomics and culture.</title>
        <authorList>
            <person name="Gilroy R."/>
            <person name="Ravi A."/>
            <person name="Getino M."/>
            <person name="Pursley I."/>
            <person name="Horton D.L."/>
            <person name="Alikhan N.F."/>
            <person name="Baker D."/>
            <person name="Gharbi K."/>
            <person name="Hall N."/>
            <person name="Watson M."/>
            <person name="Adriaenssens E.M."/>
            <person name="Foster-Nyarko E."/>
            <person name="Jarju S."/>
            <person name="Secka A."/>
            <person name="Antonio M."/>
            <person name="Oren A."/>
            <person name="Chaudhuri R.R."/>
            <person name="La Ragione R."/>
            <person name="Hildebrand F."/>
            <person name="Pallen M.J."/>
        </authorList>
    </citation>
    <scope>NUCLEOTIDE SEQUENCE</scope>
    <source>
        <strain evidence="5">Gambia11-129</strain>
    </source>
</reference>
<comment type="caution">
    <text evidence="5">The sequence shown here is derived from an EMBL/GenBank/DDBJ whole genome shotgun (WGS) entry which is preliminary data.</text>
</comment>
<comment type="similarity">
    <text evidence="1">Belongs to the carbohydrate kinase PfkB family.</text>
</comment>
<keyword evidence="2" id="KW-0808">Transferase</keyword>
<organism evidence="5 6">
    <name type="scientific">Candidatus Ornithospirochaeta avicola</name>
    <dbReference type="NCBI Taxonomy" id="2840896"/>
    <lineage>
        <taxon>Bacteria</taxon>
        <taxon>Pseudomonadati</taxon>
        <taxon>Spirochaetota</taxon>
        <taxon>Spirochaetia</taxon>
        <taxon>Spirochaetales</taxon>
        <taxon>Spirochaetaceae</taxon>
        <taxon>Spirochaetaceae incertae sedis</taxon>
        <taxon>Candidatus Ornithospirochaeta</taxon>
    </lineage>
</organism>
<evidence type="ECO:0000313" key="5">
    <source>
        <dbReference type="EMBL" id="HIV98876.1"/>
    </source>
</evidence>
<dbReference type="GO" id="GO:0016301">
    <property type="term" value="F:kinase activity"/>
    <property type="evidence" value="ECO:0007669"/>
    <property type="project" value="UniProtKB-KW"/>
</dbReference>
<dbReference type="Gene3D" id="3.40.1190.20">
    <property type="match status" value="1"/>
</dbReference>